<dbReference type="Proteomes" id="UP000603200">
    <property type="component" value="Unassembled WGS sequence"/>
</dbReference>
<dbReference type="EMBL" id="BOMN01000151">
    <property type="protein sequence ID" value="GIE26763.1"/>
    <property type="molecule type" value="Genomic_DNA"/>
</dbReference>
<dbReference type="PROSITE" id="PS50294">
    <property type="entry name" value="WD_REPEATS_REGION"/>
    <property type="match status" value="3"/>
</dbReference>
<keyword evidence="1 3" id="KW-0853">WD repeat</keyword>
<feature type="transmembrane region" description="Helical" evidence="5">
    <location>
        <begin position="42"/>
        <end position="63"/>
    </location>
</feature>
<dbReference type="PROSITE" id="PS50082">
    <property type="entry name" value="WD_REPEATS_2"/>
    <property type="match status" value="6"/>
</dbReference>
<dbReference type="PRINTS" id="PR00364">
    <property type="entry name" value="DISEASERSIST"/>
</dbReference>
<dbReference type="InterPro" id="IPR020472">
    <property type="entry name" value="WD40_PAC1"/>
</dbReference>
<evidence type="ECO:0000313" key="8">
    <source>
        <dbReference type="Proteomes" id="UP000603200"/>
    </source>
</evidence>
<protein>
    <recommendedName>
        <fullName evidence="6">NB-ARC domain-containing protein</fullName>
    </recommendedName>
</protein>
<evidence type="ECO:0000256" key="2">
    <source>
        <dbReference type="ARBA" id="ARBA00022737"/>
    </source>
</evidence>
<dbReference type="RefSeq" id="WP_203843657.1">
    <property type="nucleotide sequence ID" value="NZ_BAAATV010000041.1"/>
</dbReference>
<keyword evidence="5" id="KW-0812">Transmembrane</keyword>
<keyword evidence="2" id="KW-0677">Repeat</keyword>
<dbReference type="Pfam" id="PF00400">
    <property type="entry name" value="WD40"/>
    <property type="match status" value="6"/>
</dbReference>
<dbReference type="Gene3D" id="3.40.50.300">
    <property type="entry name" value="P-loop containing nucleotide triphosphate hydrolases"/>
    <property type="match status" value="1"/>
</dbReference>
<keyword evidence="5" id="KW-0472">Membrane</keyword>
<keyword evidence="5" id="KW-1133">Transmembrane helix</keyword>
<dbReference type="SMART" id="SM00320">
    <property type="entry name" value="WD40"/>
    <property type="match status" value="12"/>
</dbReference>
<evidence type="ECO:0000256" key="5">
    <source>
        <dbReference type="SAM" id="Phobius"/>
    </source>
</evidence>
<dbReference type="SUPFAM" id="SSF50978">
    <property type="entry name" value="WD40 repeat-like"/>
    <property type="match status" value="1"/>
</dbReference>
<dbReference type="PROSITE" id="PS00678">
    <property type="entry name" value="WD_REPEATS_1"/>
    <property type="match status" value="5"/>
</dbReference>
<dbReference type="Gene3D" id="1.10.10.10">
    <property type="entry name" value="Winged helix-like DNA-binding domain superfamily/Winged helix DNA-binding domain"/>
    <property type="match status" value="1"/>
</dbReference>
<comment type="caution">
    <text evidence="7">The sequence shown here is derived from an EMBL/GenBank/DDBJ whole genome shotgun (WGS) entry which is preliminary data.</text>
</comment>
<dbReference type="CDD" id="cd00200">
    <property type="entry name" value="WD40"/>
    <property type="match status" value="1"/>
</dbReference>
<dbReference type="PRINTS" id="PR00320">
    <property type="entry name" value="GPROTEINBRPT"/>
</dbReference>
<evidence type="ECO:0000256" key="1">
    <source>
        <dbReference type="ARBA" id="ARBA00022574"/>
    </source>
</evidence>
<dbReference type="InterPro" id="IPR036322">
    <property type="entry name" value="WD40_repeat_dom_sf"/>
</dbReference>
<proteinExistence type="predicted"/>
<dbReference type="InterPro" id="IPR019775">
    <property type="entry name" value="WD40_repeat_CS"/>
</dbReference>
<evidence type="ECO:0000256" key="3">
    <source>
        <dbReference type="PROSITE-ProRule" id="PRU00221"/>
    </source>
</evidence>
<dbReference type="Gene3D" id="2.130.10.10">
    <property type="entry name" value="YVTN repeat-like/Quinoprotein amine dehydrogenase"/>
    <property type="match status" value="5"/>
</dbReference>
<dbReference type="PANTHER" id="PTHR19879">
    <property type="entry name" value="TRANSCRIPTION INITIATION FACTOR TFIID"/>
    <property type="match status" value="1"/>
</dbReference>
<dbReference type="InterPro" id="IPR015943">
    <property type="entry name" value="WD40/YVTN_repeat-like_dom_sf"/>
</dbReference>
<evidence type="ECO:0000256" key="4">
    <source>
        <dbReference type="SAM" id="MobiDB-lite"/>
    </source>
</evidence>
<feature type="repeat" description="WD" evidence="3">
    <location>
        <begin position="783"/>
        <end position="816"/>
    </location>
</feature>
<accession>A0ABQ4A7D6</accession>
<dbReference type="Pfam" id="PF00931">
    <property type="entry name" value="NB-ARC"/>
    <property type="match status" value="1"/>
</dbReference>
<dbReference type="SUPFAM" id="SSF52540">
    <property type="entry name" value="P-loop containing nucleoside triphosphate hydrolases"/>
    <property type="match status" value="1"/>
</dbReference>
<dbReference type="InterPro" id="IPR001680">
    <property type="entry name" value="WD40_rpt"/>
</dbReference>
<gene>
    <name evidence="7" type="ORF">Ahu01nite_098650</name>
</gene>
<keyword evidence="8" id="KW-1185">Reference proteome</keyword>
<feature type="repeat" description="WD" evidence="3">
    <location>
        <begin position="1004"/>
        <end position="1036"/>
    </location>
</feature>
<name>A0ABQ4A7D6_9ACTN</name>
<feature type="repeat" description="WD" evidence="3">
    <location>
        <begin position="858"/>
        <end position="899"/>
    </location>
</feature>
<feature type="repeat" description="WD" evidence="3">
    <location>
        <begin position="637"/>
        <end position="678"/>
    </location>
</feature>
<dbReference type="InterPro" id="IPR011047">
    <property type="entry name" value="Quinoprotein_ADH-like_sf"/>
</dbReference>
<reference evidence="7 8" key="1">
    <citation type="submission" date="2021-01" db="EMBL/GenBank/DDBJ databases">
        <title>Whole genome shotgun sequence of Actinoplanes humidus NBRC 14915.</title>
        <authorList>
            <person name="Komaki H."/>
            <person name="Tamura T."/>
        </authorList>
    </citation>
    <scope>NUCLEOTIDE SEQUENCE [LARGE SCALE GENOMIC DNA]</scope>
    <source>
        <strain evidence="7 8">NBRC 14915</strain>
    </source>
</reference>
<evidence type="ECO:0000259" key="6">
    <source>
        <dbReference type="Pfam" id="PF00931"/>
    </source>
</evidence>
<feature type="domain" description="NB-ARC" evidence="6">
    <location>
        <begin position="111"/>
        <end position="247"/>
    </location>
</feature>
<dbReference type="InterPro" id="IPR027417">
    <property type="entry name" value="P-loop_NTPase"/>
</dbReference>
<evidence type="ECO:0000313" key="7">
    <source>
        <dbReference type="EMBL" id="GIE26763.1"/>
    </source>
</evidence>
<dbReference type="PANTHER" id="PTHR19879:SF9">
    <property type="entry name" value="TRANSCRIPTION INITIATION FACTOR TFIID SUBUNIT 5"/>
    <property type="match status" value="1"/>
</dbReference>
<organism evidence="7 8">
    <name type="scientific">Winogradskya humida</name>
    <dbReference type="NCBI Taxonomy" id="113566"/>
    <lineage>
        <taxon>Bacteria</taxon>
        <taxon>Bacillati</taxon>
        <taxon>Actinomycetota</taxon>
        <taxon>Actinomycetes</taxon>
        <taxon>Micromonosporales</taxon>
        <taxon>Micromonosporaceae</taxon>
        <taxon>Winogradskya</taxon>
    </lineage>
</organism>
<sequence>MRWWLMTVGGLLTAAAATVGAVAVNVATGGTAPWFPSMEDHYLRWTAASVLLIAGAGLLYWWAERRYDDRLAALVPALQRPESWMVDRPGEVNDIVRALHTSPPGATIGITTAVHGAGGFGKTTVARLVRADRRVLRRFGGRVHWVTLGRDARRGSLAELVNGLVRQIDPRQAQPFADVNQAAEHLAAVLATGPRRLVVLDDVWFDDQVAAFPVRGQAARLVTTRNPSLVGADGFPVRVDQMSEEQASRVLTADLPSLDAGLTEGLLTETGRWPLLLRLINKVIVDQLRAGAGDADAVAADLLQQLHRHGALHVDRLTGAATRRMNVNDPQERGKAVSATIEASTGLLSGAERERFAELAIFIEDEAIPVALVADLWQATSGMTGAETNLLCVRLSDLALLTLTTGAEGGTVGLHDVVRDYLEDSLGTAKVAGLHAALMTSLTGRIPMAPAPVTDKRDKVRAWWLIPESARYLRDHLIEHLLAAGDADQARTLATDLRWVSMRTLLSGPLAPFTDLGHLDFPEAARLRRVLGQAAHLLAPTDPEHAVVDILLSRLGFDPLWQEQAAALAAGRSTPGLVNGWPLPDLPSPLLRRAFSFPDVTFTDLAISPDGTWIVAVDGGGSARILDIAGGIQRCLLADAGSAVLDVCVAGDGTWIATLSDDGAARIWDAETGRMRFRLPVSDLRLTRLAIAPDGTWLAVADADGRTSVWESVTGVERGQLTQPYEGRNGFAISPDSSWIATTSASGEVAIRDSTTGAERVALRNDLRLPGTGRRAAASAPGTSVIATPDGRQLVTITDDGDIRLWDVTTGDVYREIIAYTAGVIGLAISPDGSWLASTGHDQSVRIWDIASGRQRRLTEPGSSVTTVQISPDASWLATIGTDGVARIWDVATGLRRADLTGHAGRVAKLVIAPDGTWLGTVGDDGSVRIWDAATGGTQPRSAGGRIETLRIAFTPDATRFVTWPKQESDWTPGLGRRGIVRLHHAATGEAYAELPGLDLRHGALAIAPDSRWLATASDLGPVVVWDLSTGKGLAEMQGYVRRARHVAISPDNSEIAVRDFSGHTRRWNSQTREEIIAPAGRAAWADPGDQPISIAGVRTAVIRSPDGSWLAAASGRAVRIWDESTSRIVAIMRVDHDVMSCAWTPSGDALIVSGSAGLYKFVFRRPATKIPKPRRQPGTPSEANAGKRMSS</sequence>
<feature type="repeat" description="WD" evidence="3">
    <location>
        <begin position="817"/>
        <end position="858"/>
    </location>
</feature>
<feature type="region of interest" description="Disordered" evidence="4">
    <location>
        <begin position="1170"/>
        <end position="1192"/>
    </location>
</feature>
<dbReference type="InterPro" id="IPR036388">
    <property type="entry name" value="WH-like_DNA-bd_sf"/>
</dbReference>
<dbReference type="InterPro" id="IPR002182">
    <property type="entry name" value="NB-ARC"/>
</dbReference>
<feature type="repeat" description="WD" evidence="3">
    <location>
        <begin position="900"/>
        <end position="941"/>
    </location>
</feature>
<dbReference type="SUPFAM" id="SSF50998">
    <property type="entry name" value="Quinoprotein alcohol dehydrogenase-like"/>
    <property type="match status" value="1"/>
</dbReference>